<evidence type="ECO:0000256" key="5">
    <source>
        <dbReference type="ARBA" id="ARBA00022691"/>
    </source>
</evidence>
<dbReference type="InterPro" id="IPR054170">
    <property type="entry name" value="RlmL_1st"/>
</dbReference>
<dbReference type="GO" id="GO:0052915">
    <property type="term" value="F:23S rRNA (guanine(2445)-N(2))-methyltransferase activity"/>
    <property type="evidence" value="ECO:0007669"/>
    <property type="project" value="UniProtKB-EC"/>
</dbReference>
<comment type="similarity">
    <text evidence="6">Belongs to the methyltransferase superfamily. RlmKL family.</text>
</comment>
<dbReference type="NCBIfam" id="NF008748">
    <property type="entry name" value="PRK11783.1"/>
    <property type="match status" value="1"/>
</dbReference>
<dbReference type="Gene3D" id="3.40.50.150">
    <property type="entry name" value="Vaccinia Virus protein VP39"/>
    <property type="match status" value="2"/>
</dbReference>
<accession>A0ABW4XJG0</accession>
<gene>
    <name evidence="9" type="primary">rlmKL</name>
    <name evidence="6" type="synonym">rlmL</name>
    <name evidence="9" type="ORF">ACFSJ3_06745</name>
</gene>
<sequence length="700" mass="79494">MTLELFITAPLGMEDLAAKEAEQLGAFETKLARAGVQVKGDINFVYQFCLYSRVASRLLLSLGSYDVKSADAVYNAAKQIDWQKHMRANGTIAVQFDGTNNWMRNTQFGAQTVKDAVVDFCRENELPRPSVDKAYPDLRIHAYLNRDQISLSIDLSGPLHQRGYRDKAGAAPMRESLAAAILYRAGYDSHSEQPLVDPMCGSGTLVIEAAMMAADIAPGLLTDSFPFQRWPQADETLWFEARDAAEQRAKLGRSQTKKRFFGKDLDYGMVALAKENANTAGVGHLVEFSQGDVSELDNRYGAQGLLVSNPPYGERLGTIAEVLAIHYYLGRQLKQHFGEWRAAIYNIDDSMLNQLRMRADKRYTLYNGQLKGTLATYQIKQGEPKPLAEDFINRVKKNIKRLNKWIKTADTDCYRIYDRDLPEYNLAIDKYGDWLVVQEFAAPKSIDEQKARNRLNDALVALTELPDVDSRQIALKTRQRQKGQQQYQRQQQANVWFRVNEGQCRFWVNPLDYLDTGLFLDHRTVRTELGAMAEGKRILNLFCYTATATCHAAKGGAESSVSVDMSRTYLDWAARNIELNGLDPKRHVLVKADCMKWLASTHDKFDLIFIDPPSFSNSKRMEGHFDVQRDHVELLAYARELLEPGGTIVFSNNLRGFKLDEEKLAKYDLEIEDVTQASLPEDFKRNQKIHHCYLLDCKRG</sequence>
<comment type="catalytic activity">
    <reaction evidence="6">
        <text>guanosine(2069) in 23S rRNA + S-adenosyl-L-methionine = N(2)-methylguanosine(2069) in 23S rRNA + S-adenosyl-L-homocysteine + H(+)</text>
        <dbReference type="Rhea" id="RHEA:43772"/>
        <dbReference type="Rhea" id="RHEA-COMP:10688"/>
        <dbReference type="Rhea" id="RHEA-COMP:10689"/>
        <dbReference type="ChEBI" id="CHEBI:15378"/>
        <dbReference type="ChEBI" id="CHEBI:57856"/>
        <dbReference type="ChEBI" id="CHEBI:59789"/>
        <dbReference type="ChEBI" id="CHEBI:74269"/>
        <dbReference type="ChEBI" id="CHEBI:74481"/>
        <dbReference type="EC" id="2.1.1.264"/>
    </reaction>
</comment>
<dbReference type="InterPro" id="IPR019614">
    <property type="entry name" value="SAM-dep_methyl-trfase"/>
</dbReference>
<dbReference type="Proteomes" id="UP001597380">
    <property type="component" value="Unassembled WGS sequence"/>
</dbReference>
<dbReference type="PIRSF" id="PIRSF037618">
    <property type="entry name" value="RNA_Mtase_bacteria_prd"/>
    <property type="match status" value="1"/>
</dbReference>
<dbReference type="InterPro" id="IPR053943">
    <property type="entry name" value="RlmKL-like_Mtase_CS"/>
</dbReference>
<evidence type="ECO:0000313" key="10">
    <source>
        <dbReference type="Proteomes" id="UP001597380"/>
    </source>
</evidence>
<dbReference type="RefSeq" id="WP_345340253.1">
    <property type="nucleotide sequence ID" value="NZ_BAABLI010000014.1"/>
</dbReference>
<comment type="catalytic activity">
    <reaction evidence="6">
        <text>guanosine(2445) in 23S rRNA + S-adenosyl-L-methionine = N(2)-methylguanosine(2445) in 23S rRNA + S-adenosyl-L-homocysteine + H(+)</text>
        <dbReference type="Rhea" id="RHEA:42740"/>
        <dbReference type="Rhea" id="RHEA-COMP:10215"/>
        <dbReference type="Rhea" id="RHEA-COMP:10216"/>
        <dbReference type="ChEBI" id="CHEBI:15378"/>
        <dbReference type="ChEBI" id="CHEBI:57856"/>
        <dbReference type="ChEBI" id="CHEBI:59789"/>
        <dbReference type="ChEBI" id="CHEBI:74269"/>
        <dbReference type="ChEBI" id="CHEBI:74481"/>
        <dbReference type="EC" id="2.1.1.173"/>
    </reaction>
</comment>
<keyword evidence="4 6" id="KW-0808">Transferase</keyword>
<dbReference type="Pfam" id="PF22020">
    <property type="entry name" value="RlmL_1st"/>
    <property type="match status" value="1"/>
</dbReference>
<dbReference type="CDD" id="cd02440">
    <property type="entry name" value="AdoMet_MTases"/>
    <property type="match status" value="1"/>
</dbReference>
<evidence type="ECO:0000256" key="3">
    <source>
        <dbReference type="ARBA" id="ARBA00022603"/>
    </source>
</evidence>
<keyword evidence="2 6" id="KW-0698">rRNA processing</keyword>
<evidence type="ECO:0000259" key="8">
    <source>
        <dbReference type="PROSITE" id="PS51165"/>
    </source>
</evidence>
<evidence type="ECO:0000256" key="2">
    <source>
        <dbReference type="ARBA" id="ARBA00022552"/>
    </source>
</evidence>
<evidence type="ECO:0000313" key="9">
    <source>
        <dbReference type="EMBL" id="MFD2095676.1"/>
    </source>
</evidence>
<organism evidence="9 10">
    <name type="scientific">Corallincola platygyrae</name>
    <dbReference type="NCBI Taxonomy" id="1193278"/>
    <lineage>
        <taxon>Bacteria</taxon>
        <taxon>Pseudomonadati</taxon>
        <taxon>Pseudomonadota</taxon>
        <taxon>Gammaproteobacteria</taxon>
        <taxon>Alteromonadales</taxon>
        <taxon>Psychromonadaceae</taxon>
        <taxon>Corallincola</taxon>
    </lineage>
</organism>
<comment type="caution">
    <text evidence="9">The sequence shown here is derived from an EMBL/GenBank/DDBJ whole genome shotgun (WGS) entry which is preliminary data.</text>
</comment>
<comment type="function">
    <text evidence="6">Specifically methylates the guanine in position 2445 (m2G2445) and the guanine in position 2069 (m7G2069) of 23S rRNA.</text>
</comment>
<dbReference type="SUPFAM" id="SSF53335">
    <property type="entry name" value="S-adenosyl-L-methionine-dependent methyltransferases"/>
    <property type="match status" value="2"/>
</dbReference>
<keyword evidence="5 6" id="KW-0949">S-adenosyl-L-methionine</keyword>
<name>A0ABW4XJG0_9GAMM</name>
<evidence type="ECO:0000256" key="4">
    <source>
        <dbReference type="ARBA" id="ARBA00022679"/>
    </source>
</evidence>
<dbReference type="InterPro" id="IPR002052">
    <property type="entry name" value="DNA_methylase_N6_adenine_CS"/>
</dbReference>
<dbReference type="HAMAP" id="MF_01858">
    <property type="entry name" value="23SrRNA_methyltr_KL"/>
    <property type="match status" value="1"/>
</dbReference>
<dbReference type="PROSITE" id="PS00092">
    <property type="entry name" value="N6_MTASE"/>
    <property type="match status" value="1"/>
</dbReference>
<dbReference type="InterPro" id="IPR017244">
    <property type="entry name" value="23SrRNA_methyltr_KL"/>
</dbReference>
<dbReference type="Gene3D" id="3.30.2130.30">
    <property type="match status" value="1"/>
</dbReference>
<dbReference type="EC" id="2.1.1.173" evidence="6"/>
<protein>
    <recommendedName>
        <fullName evidence="6">Ribosomal RNA large subunit methyltransferase K/L</fullName>
    </recommendedName>
    <domain>
        <recommendedName>
            <fullName evidence="6">23S rRNA m2G2445 methyltransferase</fullName>
            <ecNumber evidence="6">2.1.1.173</ecNumber>
        </recommendedName>
        <alternativeName>
            <fullName evidence="6">rRNA (guanine-N(2)-)-methyltransferase RlmL</fullName>
        </alternativeName>
    </domain>
    <domain>
        <recommendedName>
            <fullName evidence="6">23S rRNA m7G2069 methyltransferase</fullName>
            <ecNumber evidence="6">2.1.1.264</ecNumber>
        </recommendedName>
        <alternativeName>
            <fullName evidence="6">rRNA (guanine-N(7)-)-methyltransferase RlmK</fullName>
        </alternativeName>
    </domain>
</protein>
<dbReference type="PANTHER" id="PTHR47313">
    <property type="entry name" value="RIBOSOMAL RNA LARGE SUBUNIT METHYLTRANSFERASE K/L"/>
    <property type="match status" value="1"/>
</dbReference>
<keyword evidence="1 6" id="KW-0963">Cytoplasm</keyword>
<dbReference type="Pfam" id="PF10672">
    <property type="entry name" value="Methyltrans_SAM"/>
    <property type="match status" value="1"/>
</dbReference>
<evidence type="ECO:0000256" key="6">
    <source>
        <dbReference type="HAMAP-Rule" id="MF_01858"/>
    </source>
</evidence>
<dbReference type="Pfam" id="PF01170">
    <property type="entry name" value="UPF0020"/>
    <property type="match status" value="1"/>
</dbReference>
<dbReference type="PROSITE" id="PS01261">
    <property type="entry name" value="UPF0020"/>
    <property type="match status" value="1"/>
</dbReference>
<proteinExistence type="inferred from homology"/>
<dbReference type="Gene3D" id="3.30.750.80">
    <property type="entry name" value="RNA methyltransferase domain (HRMD) like"/>
    <property type="match status" value="1"/>
</dbReference>
<evidence type="ECO:0000256" key="7">
    <source>
        <dbReference type="PROSITE-ProRule" id="PRU00529"/>
    </source>
</evidence>
<dbReference type="EC" id="2.1.1.264" evidence="6"/>
<keyword evidence="7" id="KW-0694">RNA-binding</keyword>
<dbReference type="Pfam" id="PF02926">
    <property type="entry name" value="THUMP"/>
    <property type="match status" value="1"/>
</dbReference>
<feature type="domain" description="THUMP" evidence="8">
    <location>
        <begin position="44"/>
        <end position="155"/>
    </location>
</feature>
<dbReference type="SMART" id="SM00981">
    <property type="entry name" value="THUMP"/>
    <property type="match status" value="1"/>
</dbReference>
<dbReference type="EMBL" id="JBHUHT010000009">
    <property type="protein sequence ID" value="MFD2095676.1"/>
    <property type="molecule type" value="Genomic_DNA"/>
</dbReference>
<dbReference type="CDD" id="cd11715">
    <property type="entry name" value="THUMP_AdoMetMT"/>
    <property type="match status" value="1"/>
</dbReference>
<dbReference type="PANTHER" id="PTHR47313:SF1">
    <property type="entry name" value="RIBOSOMAL RNA LARGE SUBUNIT METHYLTRANSFERASE K_L"/>
    <property type="match status" value="1"/>
</dbReference>
<dbReference type="PROSITE" id="PS51165">
    <property type="entry name" value="THUMP"/>
    <property type="match status" value="1"/>
</dbReference>
<evidence type="ECO:0000256" key="1">
    <source>
        <dbReference type="ARBA" id="ARBA00022490"/>
    </source>
</evidence>
<reference evidence="10" key="1">
    <citation type="journal article" date="2019" name="Int. J. Syst. Evol. Microbiol.">
        <title>The Global Catalogue of Microorganisms (GCM) 10K type strain sequencing project: providing services to taxonomists for standard genome sequencing and annotation.</title>
        <authorList>
            <consortium name="The Broad Institute Genomics Platform"/>
            <consortium name="The Broad Institute Genome Sequencing Center for Infectious Disease"/>
            <person name="Wu L."/>
            <person name="Ma J."/>
        </authorList>
    </citation>
    <scope>NUCLEOTIDE SEQUENCE [LARGE SCALE GENOMIC DNA]</scope>
    <source>
        <strain evidence="10">CGMCC 1.10992</strain>
    </source>
</reference>
<keyword evidence="10" id="KW-1185">Reference proteome</keyword>
<dbReference type="InterPro" id="IPR000241">
    <property type="entry name" value="RlmKL-like_Mtase"/>
</dbReference>
<keyword evidence="3 6" id="KW-0489">Methyltransferase</keyword>
<dbReference type="InterPro" id="IPR004114">
    <property type="entry name" value="THUMP_dom"/>
</dbReference>
<comment type="subcellular location">
    <subcellularLocation>
        <location evidence="6">Cytoplasm</location>
    </subcellularLocation>
</comment>
<dbReference type="InterPro" id="IPR029063">
    <property type="entry name" value="SAM-dependent_MTases_sf"/>
</dbReference>